<protein>
    <recommendedName>
        <fullName evidence="13">Neurotransmitter-gated ion-channel ligand-binding domain-containing protein</fullName>
    </recommendedName>
</protein>
<dbReference type="InterPro" id="IPR006202">
    <property type="entry name" value="Neur_chan_lig-bd"/>
</dbReference>
<dbReference type="InterPro" id="IPR018000">
    <property type="entry name" value="Neurotransmitter_ion_chnl_CS"/>
</dbReference>
<name>A0A834N6I6_VESGE</name>
<dbReference type="PRINTS" id="PR00254">
    <property type="entry name" value="NICOTINICR"/>
</dbReference>
<keyword evidence="9" id="KW-1071">Ligand-gated ion channel</keyword>
<evidence type="ECO:0000313" key="14">
    <source>
        <dbReference type="EMBL" id="KAF7397580.1"/>
    </source>
</evidence>
<dbReference type="InterPro" id="IPR002394">
    <property type="entry name" value="Nicotinic_acetylcholine_rcpt"/>
</dbReference>
<evidence type="ECO:0000313" key="15">
    <source>
        <dbReference type="Proteomes" id="UP000617340"/>
    </source>
</evidence>
<keyword evidence="7" id="KW-0675">Receptor</keyword>
<proteinExistence type="inferred from homology"/>
<keyword evidence="10 12" id="KW-0407">Ion channel</keyword>
<dbReference type="PRINTS" id="PR00252">
    <property type="entry name" value="NRIONCHANNEL"/>
</dbReference>
<keyword evidence="5 12" id="KW-0406">Ion transport</keyword>
<keyword evidence="4" id="KW-0770">Synapse</keyword>
<evidence type="ECO:0000256" key="11">
    <source>
        <dbReference type="ARBA" id="ARBA00034104"/>
    </source>
</evidence>
<dbReference type="GO" id="GO:0022848">
    <property type="term" value="F:acetylcholine-gated monoatomic cation-selective channel activity"/>
    <property type="evidence" value="ECO:0007669"/>
    <property type="project" value="InterPro"/>
</dbReference>
<evidence type="ECO:0000256" key="1">
    <source>
        <dbReference type="ARBA" id="ARBA00022448"/>
    </source>
</evidence>
<accession>A0A834N6I6</accession>
<sequence length="157" mass="18199">MAETEEEEEIEVEVVLVVVERGGEGGGKRKMLLAICRIDGTMAWFLSEGRTDTEYSWYDYKLRWEPKEYGGVHMLHVPSDHIWRPDIVLYNNADGNFEVTLATKATIYHQGLVEWKPPAIYKSSCEIDVEYFPFDEQTCVLKFGSWTYDGFKVTLAW</sequence>
<comment type="caution">
    <text evidence="14">The sequence shown here is derived from an EMBL/GenBank/DDBJ whole genome shotgun (WGS) entry which is preliminary data.</text>
</comment>
<feature type="domain" description="Neurotransmitter-gated ion-channel ligand-binding" evidence="13">
    <location>
        <begin position="54"/>
        <end position="157"/>
    </location>
</feature>
<keyword evidence="2" id="KW-1003">Cell membrane</keyword>
<dbReference type="PANTHER" id="PTHR18945">
    <property type="entry name" value="NEUROTRANSMITTER GATED ION CHANNEL"/>
    <property type="match status" value="1"/>
</dbReference>
<evidence type="ECO:0000256" key="12">
    <source>
        <dbReference type="RuleBase" id="RU000687"/>
    </source>
</evidence>
<organism evidence="14 15">
    <name type="scientific">Vespula germanica</name>
    <name type="common">German yellow jacket</name>
    <name type="synonym">Paravespula germanica</name>
    <dbReference type="NCBI Taxonomy" id="30212"/>
    <lineage>
        <taxon>Eukaryota</taxon>
        <taxon>Metazoa</taxon>
        <taxon>Ecdysozoa</taxon>
        <taxon>Arthropoda</taxon>
        <taxon>Hexapoda</taxon>
        <taxon>Insecta</taxon>
        <taxon>Pterygota</taxon>
        <taxon>Neoptera</taxon>
        <taxon>Endopterygota</taxon>
        <taxon>Hymenoptera</taxon>
        <taxon>Apocrita</taxon>
        <taxon>Aculeata</taxon>
        <taxon>Vespoidea</taxon>
        <taxon>Vespidae</taxon>
        <taxon>Vespinae</taxon>
        <taxon>Vespula</taxon>
    </lineage>
</organism>
<dbReference type="FunFam" id="2.70.170.10:FF:000028">
    <property type="entry name" value="AcetylCholine Receptor"/>
    <property type="match status" value="1"/>
</dbReference>
<dbReference type="SUPFAM" id="SSF63712">
    <property type="entry name" value="Nicotinic receptor ligand binding domain-like"/>
    <property type="match status" value="1"/>
</dbReference>
<keyword evidence="15" id="KW-1185">Reference proteome</keyword>
<evidence type="ECO:0000256" key="3">
    <source>
        <dbReference type="ARBA" id="ARBA00022692"/>
    </source>
</evidence>
<comment type="similarity">
    <text evidence="12">Belongs to the ligand-gated ion channel (TC 1.A.9) family.</text>
</comment>
<keyword evidence="3" id="KW-0812">Transmembrane</keyword>
<dbReference type="Gene3D" id="2.70.170.10">
    <property type="entry name" value="Neurotransmitter-gated ion-channel ligand-binding domain"/>
    <property type="match status" value="1"/>
</dbReference>
<evidence type="ECO:0000256" key="4">
    <source>
        <dbReference type="ARBA" id="ARBA00023018"/>
    </source>
</evidence>
<keyword evidence="1 12" id="KW-0813">Transport</keyword>
<dbReference type="InterPro" id="IPR036734">
    <property type="entry name" value="Neur_chan_lig-bd_sf"/>
</dbReference>
<evidence type="ECO:0000256" key="2">
    <source>
        <dbReference type="ARBA" id="ARBA00022475"/>
    </source>
</evidence>
<reference evidence="14" key="1">
    <citation type="journal article" date="2020" name="G3 (Bethesda)">
        <title>High-Quality Assemblies for Three Invasive Social Wasps from the &lt;i&gt;Vespula&lt;/i&gt; Genus.</title>
        <authorList>
            <person name="Harrop T.W.R."/>
            <person name="Guhlin J."/>
            <person name="McLaughlin G.M."/>
            <person name="Permina E."/>
            <person name="Stockwell P."/>
            <person name="Gilligan J."/>
            <person name="Le Lec M.F."/>
            <person name="Gruber M.A.M."/>
            <person name="Quinn O."/>
            <person name="Lovegrove M."/>
            <person name="Duncan E.J."/>
            <person name="Remnant E.J."/>
            <person name="Van Eeckhoven J."/>
            <person name="Graham B."/>
            <person name="Knapp R.A."/>
            <person name="Langford K.W."/>
            <person name="Kronenberg Z."/>
            <person name="Press M.O."/>
            <person name="Eacker S.M."/>
            <person name="Wilson-Rankin E.E."/>
            <person name="Purcell J."/>
            <person name="Lester P.J."/>
            <person name="Dearden P.K."/>
        </authorList>
    </citation>
    <scope>NUCLEOTIDE SEQUENCE</scope>
    <source>
        <strain evidence="14">Linc-1</strain>
    </source>
</reference>
<keyword evidence="8" id="KW-0628">Postsynaptic cell membrane</keyword>
<gene>
    <name evidence="14" type="ORF">HZH68_008802</name>
</gene>
<dbReference type="Pfam" id="PF02931">
    <property type="entry name" value="Neur_chan_LBD"/>
    <property type="match status" value="1"/>
</dbReference>
<dbReference type="EMBL" id="JACSDZ010000008">
    <property type="protein sequence ID" value="KAF7397580.1"/>
    <property type="molecule type" value="Genomic_DNA"/>
</dbReference>
<dbReference type="InterPro" id="IPR006201">
    <property type="entry name" value="Neur_channel"/>
</dbReference>
<dbReference type="AlphaFoldDB" id="A0A834N6I6"/>
<dbReference type="Proteomes" id="UP000617340">
    <property type="component" value="Unassembled WGS sequence"/>
</dbReference>
<evidence type="ECO:0000256" key="6">
    <source>
        <dbReference type="ARBA" id="ARBA00023136"/>
    </source>
</evidence>
<evidence type="ECO:0000256" key="5">
    <source>
        <dbReference type="ARBA" id="ARBA00023065"/>
    </source>
</evidence>
<dbReference type="GO" id="GO:0045211">
    <property type="term" value="C:postsynaptic membrane"/>
    <property type="evidence" value="ECO:0007669"/>
    <property type="project" value="UniProtKB-SubCell"/>
</dbReference>
<evidence type="ECO:0000256" key="10">
    <source>
        <dbReference type="ARBA" id="ARBA00023303"/>
    </source>
</evidence>
<evidence type="ECO:0000256" key="7">
    <source>
        <dbReference type="ARBA" id="ARBA00023170"/>
    </source>
</evidence>
<evidence type="ECO:0000256" key="8">
    <source>
        <dbReference type="ARBA" id="ARBA00023257"/>
    </source>
</evidence>
<comment type="subcellular location">
    <subcellularLocation>
        <location evidence="11">Postsynaptic cell membrane</location>
        <topology evidence="11">Multi-pass membrane protein</topology>
    </subcellularLocation>
</comment>
<evidence type="ECO:0000259" key="13">
    <source>
        <dbReference type="Pfam" id="PF02931"/>
    </source>
</evidence>
<evidence type="ECO:0000256" key="9">
    <source>
        <dbReference type="ARBA" id="ARBA00023286"/>
    </source>
</evidence>
<dbReference type="GO" id="GO:0004888">
    <property type="term" value="F:transmembrane signaling receptor activity"/>
    <property type="evidence" value="ECO:0007669"/>
    <property type="project" value="InterPro"/>
</dbReference>
<dbReference type="PROSITE" id="PS00236">
    <property type="entry name" value="NEUROTR_ION_CHANNEL"/>
    <property type="match status" value="1"/>
</dbReference>
<keyword evidence="6" id="KW-0472">Membrane</keyword>